<evidence type="ECO:0000256" key="7">
    <source>
        <dbReference type="ARBA" id="ARBA00049014"/>
    </source>
</evidence>
<comment type="similarity">
    <text evidence="5">Belongs to the protein kinase superfamily. STE Ser/Thr protein kinase family. MAP kinase kinase subfamily.</text>
</comment>
<sequence>MSVERVDLLASKSSHTAPDESVASMASRGLNAMSEQMRNLRHSSVTPSTNSTALLPSSCQTNSSALSLTSTVRRNSENVESSANLSPNSVEPFVSGSRTPSKRHRSATSPAKLMGLHINAASAHDLTVPKETDLKTLIPAELSNLLLDDDVIFLVDLGAGASGAVSKVKHVPTGKIMCRKNFILRRSDTNSRSKAEHHIELELKIISSCQSEYIVKALGAFLHDEGVSVCLEYMEMGSFDVICRHVYAFPGESVHESVALRVAVSALLGLDYLASNKIVHRDVKPANILLNAAGQVKLADFGLAKRIIDTNRYSNTGTYAYLSLERINNGNLFTIVSDVWALGISLIEIVSNHNAFMCMGLMEIDSYLQECEPPTLPAKFADGKTGFSKDFEDLIAKCLVKDYTQRPGPKELLQLECCQQRMSQGLLLLDWCERLKFLDAKTAELVNNHGKTSALMSQ</sequence>
<dbReference type="PROSITE" id="PS00108">
    <property type="entry name" value="PROTEIN_KINASE_ST"/>
    <property type="match status" value="1"/>
</dbReference>
<evidence type="ECO:0000256" key="4">
    <source>
        <dbReference type="ARBA" id="ARBA00022840"/>
    </source>
</evidence>
<feature type="domain" description="Protein kinase" evidence="11">
    <location>
        <begin position="151"/>
        <end position="422"/>
    </location>
</feature>
<keyword evidence="2" id="KW-0547">Nucleotide-binding</keyword>
<evidence type="ECO:0000256" key="2">
    <source>
        <dbReference type="ARBA" id="ARBA00022741"/>
    </source>
</evidence>
<dbReference type="SUPFAM" id="SSF56112">
    <property type="entry name" value="Protein kinase-like (PK-like)"/>
    <property type="match status" value="1"/>
</dbReference>
<keyword evidence="4" id="KW-0067">ATP-binding</keyword>
<dbReference type="GO" id="GO:0005524">
    <property type="term" value="F:ATP binding"/>
    <property type="evidence" value="ECO:0007669"/>
    <property type="project" value="UniProtKB-KW"/>
</dbReference>
<evidence type="ECO:0000256" key="6">
    <source>
        <dbReference type="ARBA" id="ARBA00038999"/>
    </source>
</evidence>
<dbReference type="Gene3D" id="3.30.200.20">
    <property type="entry name" value="Phosphorylase Kinase, domain 1"/>
    <property type="match status" value="1"/>
</dbReference>
<evidence type="ECO:0000313" key="12">
    <source>
        <dbReference type="EMBL" id="TPX67433.1"/>
    </source>
</evidence>
<evidence type="ECO:0000256" key="10">
    <source>
        <dbReference type="SAM" id="MobiDB-lite"/>
    </source>
</evidence>
<evidence type="ECO:0000256" key="9">
    <source>
        <dbReference type="ARBA" id="ARBA00051693"/>
    </source>
</evidence>
<evidence type="ECO:0000256" key="1">
    <source>
        <dbReference type="ARBA" id="ARBA00022679"/>
    </source>
</evidence>
<name>A0A507ETL7_9FUNG</name>
<dbReference type="InterPro" id="IPR011009">
    <property type="entry name" value="Kinase-like_dom_sf"/>
</dbReference>
<dbReference type="PANTHER" id="PTHR48013">
    <property type="entry name" value="DUAL SPECIFICITY MITOGEN-ACTIVATED PROTEIN KINASE KINASE 5-RELATED"/>
    <property type="match status" value="1"/>
</dbReference>
<evidence type="ECO:0000313" key="13">
    <source>
        <dbReference type="Proteomes" id="UP000320333"/>
    </source>
</evidence>
<dbReference type="Gene3D" id="1.10.510.10">
    <property type="entry name" value="Transferase(Phosphotransferase) domain 1"/>
    <property type="match status" value="1"/>
</dbReference>
<comment type="catalytic activity">
    <reaction evidence="8">
        <text>L-threonyl-[protein] + ATP = O-phospho-L-threonyl-[protein] + ADP + H(+)</text>
        <dbReference type="Rhea" id="RHEA:46608"/>
        <dbReference type="Rhea" id="RHEA-COMP:11060"/>
        <dbReference type="Rhea" id="RHEA-COMP:11605"/>
        <dbReference type="ChEBI" id="CHEBI:15378"/>
        <dbReference type="ChEBI" id="CHEBI:30013"/>
        <dbReference type="ChEBI" id="CHEBI:30616"/>
        <dbReference type="ChEBI" id="CHEBI:61977"/>
        <dbReference type="ChEBI" id="CHEBI:456216"/>
        <dbReference type="EC" id="2.7.12.2"/>
    </reaction>
</comment>
<evidence type="ECO:0000256" key="8">
    <source>
        <dbReference type="ARBA" id="ARBA00049299"/>
    </source>
</evidence>
<keyword evidence="13" id="KW-1185">Reference proteome</keyword>
<dbReference type="GO" id="GO:0004708">
    <property type="term" value="F:MAP kinase kinase activity"/>
    <property type="evidence" value="ECO:0007669"/>
    <property type="project" value="UniProtKB-EC"/>
</dbReference>
<gene>
    <name evidence="12" type="ORF">CcCBS67573_g07509</name>
</gene>
<feature type="region of interest" description="Disordered" evidence="10">
    <location>
        <begin position="65"/>
        <end position="107"/>
    </location>
</feature>
<dbReference type="Proteomes" id="UP000320333">
    <property type="component" value="Unassembled WGS sequence"/>
</dbReference>
<evidence type="ECO:0000256" key="5">
    <source>
        <dbReference type="ARBA" id="ARBA00038035"/>
    </source>
</evidence>
<dbReference type="Pfam" id="PF00069">
    <property type="entry name" value="Pkinase"/>
    <property type="match status" value="1"/>
</dbReference>
<accession>A0A507ETL7</accession>
<comment type="catalytic activity">
    <reaction evidence="9">
        <text>L-tyrosyl-[protein] + ATP = O-phospho-L-tyrosyl-[protein] + ADP + H(+)</text>
        <dbReference type="Rhea" id="RHEA:10596"/>
        <dbReference type="Rhea" id="RHEA-COMP:10136"/>
        <dbReference type="Rhea" id="RHEA-COMP:20101"/>
        <dbReference type="ChEBI" id="CHEBI:15378"/>
        <dbReference type="ChEBI" id="CHEBI:30616"/>
        <dbReference type="ChEBI" id="CHEBI:46858"/>
        <dbReference type="ChEBI" id="CHEBI:61978"/>
        <dbReference type="ChEBI" id="CHEBI:456216"/>
        <dbReference type="EC" id="2.7.12.2"/>
    </reaction>
</comment>
<evidence type="ECO:0000259" key="11">
    <source>
        <dbReference type="PROSITE" id="PS50011"/>
    </source>
</evidence>
<dbReference type="PANTHER" id="PTHR48013:SF9">
    <property type="entry name" value="DUAL SPECIFICITY MITOGEN-ACTIVATED PROTEIN KINASE KINASE 5"/>
    <property type="match status" value="1"/>
</dbReference>
<comment type="catalytic activity">
    <reaction evidence="7">
        <text>L-seryl-[protein] + ATP = O-phospho-L-seryl-[protein] + ADP + H(+)</text>
        <dbReference type="Rhea" id="RHEA:17989"/>
        <dbReference type="Rhea" id="RHEA-COMP:9863"/>
        <dbReference type="Rhea" id="RHEA-COMP:11604"/>
        <dbReference type="ChEBI" id="CHEBI:15378"/>
        <dbReference type="ChEBI" id="CHEBI:29999"/>
        <dbReference type="ChEBI" id="CHEBI:30616"/>
        <dbReference type="ChEBI" id="CHEBI:83421"/>
        <dbReference type="ChEBI" id="CHEBI:456216"/>
        <dbReference type="EC" id="2.7.12.2"/>
    </reaction>
</comment>
<dbReference type="EC" id="2.7.12.2" evidence="6"/>
<evidence type="ECO:0000256" key="3">
    <source>
        <dbReference type="ARBA" id="ARBA00022777"/>
    </source>
</evidence>
<proteinExistence type="inferred from homology"/>
<dbReference type="STRING" id="246404.A0A507ETL7"/>
<reference evidence="12 13" key="1">
    <citation type="journal article" date="2019" name="Sci. Rep.">
        <title>Comparative genomics of chytrid fungi reveal insights into the obligate biotrophic and pathogenic lifestyle of Synchytrium endobioticum.</title>
        <authorList>
            <person name="van de Vossenberg B.T.L.H."/>
            <person name="Warris S."/>
            <person name="Nguyen H.D.T."/>
            <person name="van Gent-Pelzer M.P.E."/>
            <person name="Joly D.L."/>
            <person name="van de Geest H.C."/>
            <person name="Bonants P.J.M."/>
            <person name="Smith D.S."/>
            <person name="Levesque C.A."/>
            <person name="van der Lee T.A.J."/>
        </authorList>
    </citation>
    <scope>NUCLEOTIDE SEQUENCE [LARGE SCALE GENOMIC DNA]</scope>
    <source>
        <strain evidence="12 13">CBS 675.73</strain>
    </source>
</reference>
<dbReference type="OrthoDB" id="10252354at2759"/>
<dbReference type="InterPro" id="IPR008271">
    <property type="entry name" value="Ser/Thr_kinase_AS"/>
</dbReference>
<dbReference type="PROSITE" id="PS50011">
    <property type="entry name" value="PROTEIN_KINASE_DOM"/>
    <property type="match status" value="1"/>
</dbReference>
<dbReference type="EMBL" id="QEAP01000399">
    <property type="protein sequence ID" value="TPX67433.1"/>
    <property type="molecule type" value="Genomic_DNA"/>
</dbReference>
<feature type="region of interest" description="Disordered" evidence="10">
    <location>
        <begin position="1"/>
        <end position="24"/>
    </location>
</feature>
<organism evidence="12 13">
    <name type="scientific">Chytriomyces confervae</name>
    <dbReference type="NCBI Taxonomy" id="246404"/>
    <lineage>
        <taxon>Eukaryota</taxon>
        <taxon>Fungi</taxon>
        <taxon>Fungi incertae sedis</taxon>
        <taxon>Chytridiomycota</taxon>
        <taxon>Chytridiomycota incertae sedis</taxon>
        <taxon>Chytridiomycetes</taxon>
        <taxon>Chytridiales</taxon>
        <taxon>Chytriomycetaceae</taxon>
        <taxon>Chytriomyces</taxon>
    </lineage>
</organism>
<dbReference type="AlphaFoldDB" id="A0A507ETL7"/>
<keyword evidence="3" id="KW-0418">Kinase</keyword>
<feature type="compositionally biased region" description="Polar residues" evidence="10">
    <location>
        <begin position="65"/>
        <end position="89"/>
    </location>
</feature>
<comment type="caution">
    <text evidence="12">The sequence shown here is derived from an EMBL/GenBank/DDBJ whole genome shotgun (WGS) entry which is preliminary data.</text>
</comment>
<dbReference type="SMART" id="SM00220">
    <property type="entry name" value="S_TKc"/>
    <property type="match status" value="1"/>
</dbReference>
<protein>
    <recommendedName>
        <fullName evidence="6">mitogen-activated protein kinase kinase</fullName>
        <ecNumber evidence="6">2.7.12.2</ecNumber>
    </recommendedName>
</protein>
<dbReference type="InterPro" id="IPR000719">
    <property type="entry name" value="Prot_kinase_dom"/>
</dbReference>
<keyword evidence="1" id="KW-0808">Transferase</keyword>